<sequence>METLPNWFWIMYSIFLFVSLITGLIGLVRQWKSTLSAFTIALSLLAPLVSFVYSIQRSNSITALEYLIAQLKIGDLWAIFITVIFLCLITWNLFILSYFIMKLSRNQSVKEKLSMMKGKLLRLMKKLPFSKHEEDVKSEGVKSESK</sequence>
<comment type="caution">
    <text evidence="2">The sequence shown here is derived from an EMBL/GenBank/DDBJ whole genome shotgun (WGS) entry which is preliminary data.</text>
</comment>
<evidence type="ECO:0000313" key="2">
    <source>
        <dbReference type="EMBL" id="RDW19819.1"/>
    </source>
</evidence>
<keyword evidence="1" id="KW-0472">Membrane</keyword>
<dbReference type="Proteomes" id="UP000256520">
    <property type="component" value="Unassembled WGS sequence"/>
</dbReference>
<proteinExistence type="predicted"/>
<dbReference type="EMBL" id="PIOD01000006">
    <property type="protein sequence ID" value="RDW19819.1"/>
    <property type="molecule type" value="Genomic_DNA"/>
</dbReference>
<reference evidence="3" key="1">
    <citation type="submission" date="2017-11" db="EMBL/GenBank/DDBJ databases">
        <authorList>
            <person name="Zhu W."/>
        </authorList>
    </citation>
    <scope>NUCLEOTIDE SEQUENCE [LARGE SCALE GENOMIC DNA]</scope>
    <source>
        <strain evidence="3">CAU 1051</strain>
    </source>
</reference>
<organism evidence="2 3">
    <name type="scientific">Oceanobacillus chungangensis</name>
    <dbReference type="NCBI Taxonomy" id="1229152"/>
    <lineage>
        <taxon>Bacteria</taxon>
        <taxon>Bacillati</taxon>
        <taxon>Bacillota</taxon>
        <taxon>Bacilli</taxon>
        <taxon>Bacillales</taxon>
        <taxon>Bacillaceae</taxon>
        <taxon>Oceanobacillus</taxon>
    </lineage>
</organism>
<name>A0A3D8PXF0_9BACI</name>
<feature type="transmembrane region" description="Helical" evidence="1">
    <location>
        <begin position="35"/>
        <end position="56"/>
    </location>
</feature>
<keyword evidence="3" id="KW-1185">Reference proteome</keyword>
<accession>A0A3D8PXF0</accession>
<protein>
    <submittedName>
        <fullName evidence="2">Uncharacterized protein</fullName>
    </submittedName>
</protein>
<evidence type="ECO:0000313" key="3">
    <source>
        <dbReference type="Proteomes" id="UP000256520"/>
    </source>
</evidence>
<dbReference type="OrthoDB" id="2645556at2"/>
<feature type="transmembrane region" description="Helical" evidence="1">
    <location>
        <begin position="76"/>
        <end position="100"/>
    </location>
</feature>
<evidence type="ECO:0000256" key="1">
    <source>
        <dbReference type="SAM" id="Phobius"/>
    </source>
</evidence>
<dbReference type="AlphaFoldDB" id="A0A3D8PXF0"/>
<feature type="transmembrane region" description="Helical" evidence="1">
    <location>
        <begin position="6"/>
        <end position="28"/>
    </location>
</feature>
<keyword evidence="1" id="KW-0812">Transmembrane</keyword>
<gene>
    <name evidence="2" type="ORF">CWR45_07065</name>
</gene>
<keyword evidence="1" id="KW-1133">Transmembrane helix</keyword>
<dbReference type="RefSeq" id="WP_115749167.1">
    <property type="nucleotide sequence ID" value="NZ_PIOD01000006.1"/>
</dbReference>